<protein>
    <submittedName>
        <fullName evidence="1">HPF/RaiA family ribosome-associated protein</fullName>
    </submittedName>
</protein>
<dbReference type="SUPFAM" id="SSF69754">
    <property type="entry name" value="Ribosome binding protein Y (YfiA homologue)"/>
    <property type="match status" value="1"/>
</dbReference>
<name>A0ABT2X7S7_9RHOB</name>
<dbReference type="CDD" id="cd00552">
    <property type="entry name" value="RaiA"/>
    <property type="match status" value="1"/>
</dbReference>
<dbReference type="Gene3D" id="3.30.160.100">
    <property type="entry name" value="Ribosome hibernation promotion factor-like"/>
    <property type="match status" value="1"/>
</dbReference>
<keyword evidence="2" id="KW-1185">Reference proteome</keyword>
<comment type="caution">
    <text evidence="1">The sequence shown here is derived from an EMBL/GenBank/DDBJ whole genome shotgun (WGS) entry which is preliminary data.</text>
</comment>
<reference evidence="1 2" key="1">
    <citation type="submission" date="2022-10" db="EMBL/GenBank/DDBJ databases">
        <title>Defluviimonas sp. nov., isolated from ocean surface sediments.</title>
        <authorList>
            <person name="He W."/>
            <person name="Wang L."/>
            <person name="Zhang D.-F."/>
        </authorList>
    </citation>
    <scope>NUCLEOTIDE SEQUENCE [LARGE SCALE GENOMIC DNA]</scope>
    <source>
        <strain evidence="1 2">WL0024</strain>
    </source>
</reference>
<organism evidence="1 2">
    <name type="scientific">Albidovulum salinarum</name>
    <dbReference type="NCBI Taxonomy" id="2984153"/>
    <lineage>
        <taxon>Bacteria</taxon>
        <taxon>Pseudomonadati</taxon>
        <taxon>Pseudomonadota</taxon>
        <taxon>Alphaproteobacteria</taxon>
        <taxon>Rhodobacterales</taxon>
        <taxon>Paracoccaceae</taxon>
        <taxon>Albidovulum</taxon>
    </lineage>
</organism>
<accession>A0ABT2X7S7</accession>
<dbReference type="SUPFAM" id="SSF50249">
    <property type="entry name" value="Nucleic acid-binding proteins"/>
    <property type="match status" value="1"/>
</dbReference>
<dbReference type="Gene3D" id="2.40.50.140">
    <property type="entry name" value="Nucleic acid-binding proteins"/>
    <property type="match status" value="1"/>
</dbReference>
<evidence type="ECO:0000313" key="1">
    <source>
        <dbReference type="EMBL" id="MCU9849695.1"/>
    </source>
</evidence>
<dbReference type="RefSeq" id="WP_263338763.1">
    <property type="nucleotide sequence ID" value="NZ_JAOVQO010000017.1"/>
</dbReference>
<proteinExistence type="predicted"/>
<dbReference type="Proteomes" id="UP001209535">
    <property type="component" value="Unassembled WGS sequence"/>
</dbReference>
<evidence type="ECO:0000313" key="2">
    <source>
        <dbReference type="Proteomes" id="UP001209535"/>
    </source>
</evidence>
<dbReference type="InterPro" id="IPR003489">
    <property type="entry name" value="RHF/RaiA"/>
</dbReference>
<gene>
    <name evidence="1" type="ORF">OEZ60_16975</name>
</gene>
<dbReference type="Pfam" id="PF02482">
    <property type="entry name" value="Ribosomal_S30AE"/>
    <property type="match status" value="1"/>
</dbReference>
<sequence length="183" mass="20357">METEPQIVFHGMDASPAVTAEIHGKIGKLEQVHQRITSCRVIVEKRTARGHKGHIYQVAVEAEVPGGMIIVNRKPGDLGAHEDLHVAIRDSFNAARRQLDEHVRKMKGVDVKSHPERHHGRIVRLFADEGYGFIKSSGGLEVYFQRDSVVGSDWERIGLDTDLEFSLMDGDKGPFAVNVSLRG</sequence>
<dbReference type="InterPro" id="IPR012340">
    <property type="entry name" value="NA-bd_OB-fold"/>
</dbReference>
<dbReference type="InterPro" id="IPR036567">
    <property type="entry name" value="RHF-like"/>
</dbReference>
<dbReference type="EMBL" id="JAOVQO010000017">
    <property type="protein sequence ID" value="MCU9849695.1"/>
    <property type="molecule type" value="Genomic_DNA"/>
</dbReference>